<gene>
    <name evidence="3" type="ORF">GCM10023169_19200</name>
</gene>
<dbReference type="Pfam" id="PF14530">
    <property type="entry name" value="DUF4439"/>
    <property type="match status" value="1"/>
</dbReference>
<accession>A0ABP8L750</accession>
<evidence type="ECO:0000256" key="1">
    <source>
        <dbReference type="SAM" id="MobiDB-lite"/>
    </source>
</evidence>
<evidence type="ECO:0000313" key="3">
    <source>
        <dbReference type="EMBL" id="GAA4423487.1"/>
    </source>
</evidence>
<dbReference type="EMBL" id="BAABGN010000008">
    <property type="protein sequence ID" value="GAA4423487.1"/>
    <property type="molecule type" value="Genomic_DNA"/>
</dbReference>
<reference evidence="4" key="1">
    <citation type="journal article" date="2019" name="Int. J. Syst. Evol. Microbiol.">
        <title>The Global Catalogue of Microorganisms (GCM) 10K type strain sequencing project: providing services to taxonomists for standard genome sequencing and annotation.</title>
        <authorList>
            <consortium name="The Broad Institute Genomics Platform"/>
            <consortium name="The Broad Institute Genome Sequencing Center for Infectious Disease"/>
            <person name="Wu L."/>
            <person name="Ma J."/>
        </authorList>
    </citation>
    <scope>NUCLEOTIDE SEQUENCE [LARGE SCALE GENOMIC DNA]</scope>
    <source>
        <strain evidence="4">JCM 17810</strain>
    </source>
</reference>
<evidence type="ECO:0000259" key="2">
    <source>
        <dbReference type="Pfam" id="PF14530"/>
    </source>
</evidence>
<dbReference type="InterPro" id="IPR029447">
    <property type="entry name" value="DUF4439"/>
</dbReference>
<sequence length="301" mass="30411">MLVALSSAGCGLRLDTAPPEAPNPDPAEELRQEAAARTATLAATVGGVTDPEDGAAVLERVAVHADVHLDALGGVWVAWPGGAPEGATPPPPPPTAPVDDPSAADVVELLATGASEAREAAVAAPTEDLAVLLASVSLSRSRGAADLATAVGAPPVEPAAAPMNRDTLLARGVDGPTVQVLDQARYAYEAVAARTSEVSRESAKARADHLQLLVDVAIEAGAPDARLGVYSLPGADEEAGLNAEQAAAVRAETLLLEHWLFSLGRADADLRPALLDAAAAAAARILEWGGTLPALPGLPRD</sequence>
<name>A0ABP8L750_9MICO</name>
<dbReference type="InterPro" id="IPR012347">
    <property type="entry name" value="Ferritin-like"/>
</dbReference>
<comment type="caution">
    <text evidence="3">The sequence shown here is derived from an EMBL/GenBank/DDBJ whole genome shotgun (WGS) entry which is preliminary data.</text>
</comment>
<feature type="domain" description="DUF4439" evidence="2">
    <location>
        <begin position="184"/>
        <end position="299"/>
    </location>
</feature>
<dbReference type="Gene3D" id="1.20.1260.10">
    <property type="match status" value="1"/>
</dbReference>
<protein>
    <recommendedName>
        <fullName evidence="2">DUF4439 domain-containing protein</fullName>
    </recommendedName>
</protein>
<evidence type="ECO:0000313" key="4">
    <source>
        <dbReference type="Proteomes" id="UP001500622"/>
    </source>
</evidence>
<dbReference type="Proteomes" id="UP001500622">
    <property type="component" value="Unassembled WGS sequence"/>
</dbReference>
<feature type="region of interest" description="Disordered" evidence="1">
    <location>
        <begin position="82"/>
        <end position="101"/>
    </location>
</feature>
<organism evidence="3 4">
    <name type="scientific">Georgenia halophila</name>
    <dbReference type="NCBI Taxonomy" id="620889"/>
    <lineage>
        <taxon>Bacteria</taxon>
        <taxon>Bacillati</taxon>
        <taxon>Actinomycetota</taxon>
        <taxon>Actinomycetes</taxon>
        <taxon>Micrococcales</taxon>
        <taxon>Bogoriellaceae</taxon>
        <taxon>Georgenia</taxon>
    </lineage>
</organism>
<proteinExistence type="predicted"/>
<keyword evidence="4" id="KW-1185">Reference proteome</keyword>
<feature type="compositionally biased region" description="Pro residues" evidence="1">
    <location>
        <begin position="87"/>
        <end position="96"/>
    </location>
</feature>